<keyword evidence="2" id="KW-0645">Protease</keyword>
<organism evidence="2 3">
    <name type="scientific">Shewanella benthica KT99</name>
    <dbReference type="NCBI Taxonomy" id="314608"/>
    <lineage>
        <taxon>Bacteria</taxon>
        <taxon>Pseudomonadati</taxon>
        <taxon>Pseudomonadota</taxon>
        <taxon>Gammaproteobacteria</taxon>
        <taxon>Alteromonadales</taxon>
        <taxon>Shewanellaceae</taxon>
        <taxon>Shewanella</taxon>
    </lineage>
</organism>
<dbReference type="AlphaFoldDB" id="A9EIG6"/>
<dbReference type="RefSeq" id="WP_005501327.1">
    <property type="nucleotide sequence ID" value="NZ_ABIC01000033.1"/>
</dbReference>
<keyword evidence="2" id="KW-0121">Carboxypeptidase</keyword>
<sequence>MMPIGGSEGRGAAMAELARHIHELKTDYFIETRIEQAEEELLDSQQMSNLREIRYHFMQANVVPADLVQAKTQLAYRCEHAWRVQRANNDWQGFKPLSDPAQDTQAPKQPTHHR</sequence>
<evidence type="ECO:0000256" key="1">
    <source>
        <dbReference type="SAM" id="MobiDB-lite"/>
    </source>
</evidence>
<reference evidence="2 3" key="1">
    <citation type="submission" date="2007-10" db="EMBL/GenBank/DDBJ databases">
        <authorList>
            <person name="Yayanos A."/>
            <person name="Ferriera S."/>
            <person name="Johnson J."/>
            <person name="Kravitz S."/>
            <person name="Halpern A."/>
            <person name="Remington K."/>
            <person name="Beeson K."/>
            <person name="Tran B."/>
            <person name="Rogers Y.-H."/>
            <person name="Friedman R."/>
            <person name="Venter J.C."/>
        </authorList>
    </citation>
    <scope>NUCLEOTIDE SEQUENCE [LARGE SCALE GENOMIC DNA]</scope>
    <source>
        <strain evidence="2 3">KT99</strain>
    </source>
</reference>
<accession>A9EIG6</accession>
<dbReference type="Pfam" id="PF02074">
    <property type="entry name" value="Peptidase_M32"/>
    <property type="match status" value="1"/>
</dbReference>
<dbReference type="STRING" id="314608.KT99_01017"/>
<dbReference type="PANTHER" id="PTHR34217">
    <property type="entry name" value="METAL-DEPENDENT CARBOXYPEPTIDASE"/>
    <property type="match status" value="1"/>
</dbReference>
<protein>
    <submittedName>
        <fullName evidence="2">Carboxypeptidase</fullName>
    </submittedName>
</protein>
<gene>
    <name evidence="2" type="ORF">KT99_01017</name>
</gene>
<dbReference type="PROSITE" id="PS52034">
    <property type="entry name" value="PEPTIDASE_M32"/>
    <property type="match status" value="1"/>
</dbReference>
<keyword evidence="3" id="KW-1185">Reference proteome</keyword>
<dbReference type="EMBL" id="ABIC01000033">
    <property type="protein sequence ID" value="EDP99695.1"/>
    <property type="molecule type" value="Genomic_DNA"/>
</dbReference>
<evidence type="ECO:0000313" key="2">
    <source>
        <dbReference type="EMBL" id="EDP99695.1"/>
    </source>
</evidence>
<dbReference type="InterPro" id="IPR001333">
    <property type="entry name" value="Peptidase_M32_Taq"/>
</dbReference>
<dbReference type="GO" id="GO:0004181">
    <property type="term" value="F:metallocarboxypeptidase activity"/>
    <property type="evidence" value="ECO:0007669"/>
    <property type="project" value="InterPro"/>
</dbReference>
<dbReference type="Gene3D" id="1.10.1370.30">
    <property type="match status" value="1"/>
</dbReference>
<keyword evidence="2" id="KW-0378">Hydrolase</keyword>
<comment type="caution">
    <text evidence="2">The sequence shown here is derived from an EMBL/GenBank/DDBJ whole genome shotgun (WGS) entry which is preliminary data.</text>
</comment>
<name>A9EIG6_9GAMM</name>
<evidence type="ECO:0000313" key="3">
    <source>
        <dbReference type="Proteomes" id="UP000005839"/>
    </source>
</evidence>
<dbReference type="SUPFAM" id="SSF55486">
    <property type="entry name" value="Metalloproteases ('zincins'), catalytic domain"/>
    <property type="match status" value="1"/>
</dbReference>
<feature type="region of interest" description="Disordered" evidence="1">
    <location>
        <begin position="92"/>
        <end position="114"/>
    </location>
</feature>
<dbReference type="Proteomes" id="UP000005839">
    <property type="component" value="Unassembled WGS sequence"/>
</dbReference>
<dbReference type="PANTHER" id="PTHR34217:SF1">
    <property type="entry name" value="CARBOXYPEPTIDASE 1"/>
    <property type="match status" value="1"/>
</dbReference>
<dbReference type="GO" id="GO:0006508">
    <property type="term" value="P:proteolysis"/>
    <property type="evidence" value="ECO:0007669"/>
    <property type="project" value="InterPro"/>
</dbReference>
<proteinExistence type="predicted"/>